<dbReference type="Proteomes" id="UP001153269">
    <property type="component" value="Unassembled WGS sequence"/>
</dbReference>
<feature type="compositionally biased region" description="Polar residues" evidence="1">
    <location>
        <begin position="99"/>
        <end position="109"/>
    </location>
</feature>
<comment type="caution">
    <text evidence="2">The sequence shown here is derived from an EMBL/GenBank/DDBJ whole genome shotgun (WGS) entry which is preliminary data.</text>
</comment>
<evidence type="ECO:0000256" key="1">
    <source>
        <dbReference type="SAM" id="MobiDB-lite"/>
    </source>
</evidence>
<proteinExistence type="predicted"/>
<reference evidence="2" key="1">
    <citation type="submission" date="2020-03" db="EMBL/GenBank/DDBJ databases">
        <authorList>
            <person name="Weist P."/>
        </authorList>
    </citation>
    <scope>NUCLEOTIDE SEQUENCE</scope>
</reference>
<organism evidence="2 3">
    <name type="scientific">Pleuronectes platessa</name>
    <name type="common">European plaice</name>
    <dbReference type="NCBI Taxonomy" id="8262"/>
    <lineage>
        <taxon>Eukaryota</taxon>
        <taxon>Metazoa</taxon>
        <taxon>Chordata</taxon>
        <taxon>Craniata</taxon>
        <taxon>Vertebrata</taxon>
        <taxon>Euteleostomi</taxon>
        <taxon>Actinopterygii</taxon>
        <taxon>Neopterygii</taxon>
        <taxon>Teleostei</taxon>
        <taxon>Neoteleostei</taxon>
        <taxon>Acanthomorphata</taxon>
        <taxon>Carangaria</taxon>
        <taxon>Pleuronectiformes</taxon>
        <taxon>Pleuronectoidei</taxon>
        <taxon>Pleuronectidae</taxon>
        <taxon>Pleuronectes</taxon>
    </lineage>
</organism>
<evidence type="ECO:0000313" key="2">
    <source>
        <dbReference type="EMBL" id="CAB1451871.1"/>
    </source>
</evidence>
<evidence type="ECO:0000313" key="3">
    <source>
        <dbReference type="Proteomes" id="UP001153269"/>
    </source>
</evidence>
<feature type="region of interest" description="Disordered" evidence="1">
    <location>
        <begin position="90"/>
        <end position="109"/>
    </location>
</feature>
<dbReference type="AlphaFoldDB" id="A0A9N7VP91"/>
<sequence length="109" mass="11947">MYLLSNVRSSDKSNRIRLIWLEGKRSKTQTLKSLRGATLRVSEAGGHRLVASSVIPGEQPVLWSGVFSADVGRTNTELLVFDISPDFTGKANTDPDFYSSGSETQCSPR</sequence>
<protein>
    <submittedName>
        <fullName evidence="2">Uncharacterized protein</fullName>
    </submittedName>
</protein>
<name>A0A9N7VP91_PLEPL</name>
<gene>
    <name evidence="2" type="ORF">PLEPLA_LOCUS39608</name>
</gene>
<accession>A0A9N7VP91</accession>
<keyword evidence="3" id="KW-1185">Reference proteome</keyword>
<dbReference type="EMBL" id="CADEAL010004106">
    <property type="protein sequence ID" value="CAB1451871.1"/>
    <property type="molecule type" value="Genomic_DNA"/>
</dbReference>